<gene>
    <name evidence="1" type="ordered locus">AM1_E0054</name>
</gene>
<dbReference type="AlphaFoldDB" id="A8ZP88"/>
<dbReference type="KEGG" id="amr:AM1_E0054"/>
<protein>
    <submittedName>
        <fullName evidence="1">Uncharacterized protein</fullName>
    </submittedName>
</protein>
<keyword evidence="1" id="KW-0614">Plasmid</keyword>
<evidence type="ECO:0000313" key="1">
    <source>
        <dbReference type="EMBL" id="ABW32824.1"/>
    </source>
</evidence>
<keyword evidence="2" id="KW-1185">Reference proteome</keyword>
<organism evidence="1 2">
    <name type="scientific">Acaryochloris marina (strain MBIC 11017)</name>
    <dbReference type="NCBI Taxonomy" id="329726"/>
    <lineage>
        <taxon>Bacteria</taxon>
        <taxon>Bacillati</taxon>
        <taxon>Cyanobacteriota</taxon>
        <taxon>Cyanophyceae</taxon>
        <taxon>Acaryochloridales</taxon>
        <taxon>Acaryochloridaceae</taxon>
        <taxon>Acaryochloris</taxon>
    </lineage>
</organism>
<evidence type="ECO:0000313" key="2">
    <source>
        <dbReference type="Proteomes" id="UP000000268"/>
    </source>
</evidence>
<dbReference type="HOGENOM" id="CLU_2730645_0_0_3"/>
<dbReference type="RefSeq" id="WP_012168027.1">
    <property type="nucleotide sequence ID" value="NC_009930.1"/>
</dbReference>
<geneLocation type="plasmid" evidence="1 2">
    <name>pREB5</name>
</geneLocation>
<accession>A8ZP88</accession>
<proteinExistence type="predicted"/>
<name>A8ZP88_ACAM1</name>
<dbReference type="Proteomes" id="UP000000268">
    <property type="component" value="Plasmid pREB5"/>
</dbReference>
<dbReference type="EMBL" id="CP000842">
    <property type="protein sequence ID" value="ABW32824.1"/>
    <property type="molecule type" value="Genomic_DNA"/>
</dbReference>
<reference evidence="1 2" key="1">
    <citation type="journal article" date="2008" name="Proc. Natl. Acad. Sci. U.S.A.">
        <title>Niche adaptation and genome expansion in the chlorophyll d-producing cyanobacterium Acaryochloris marina.</title>
        <authorList>
            <person name="Swingley W.D."/>
            <person name="Chen M."/>
            <person name="Cheung P.C."/>
            <person name="Conrad A.L."/>
            <person name="Dejesa L.C."/>
            <person name="Hao J."/>
            <person name="Honchak B.M."/>
            <person name="Karbach L.E."/>
            <person name="Kurdoglu A."/>
            <person name="Lahiri S."/>
            <person name="Mastrian S.D."/>
            <person name="Miyashita H."/>
            <person name="Page L."/>
            <person name="Ramakrishna P."/>
            <person name="Satoh S."/>
            <person name="Sattley W.M."/>
            <person name="Shimada Y."/>
            <person name="Taylor H.L."/>
            <person name="Tomo T."/>
            <person name="Tsuchiya T."/>
            <person name="Wang Z.T."/>
            <person name="Raymond J."/>
            <person name="Mimuro M."/>
            <person name="Blankenship R.E."/>
            <person name="Touchman J.W."/>
        </authorList>
    </citation>
    <scope>NUCLEOTIDE SEQUENCE [LARGE SCALE GENOMIC DNA]</scope>
    <source>
        <strain evidence="2">MBIC 11017</strain>
        <plasmid evidence="2">Plasmid pREB5</plasmid>
    </source>
</reference>
<sequence>MSGHKTKPLSPLFKAQCFKPEGDEPRTAQVTFRLDQRLKDAIVEHVDNPSEWMRMVLAQAAKEQGWLRDWD</sequence>